<dbReference type="HOGENOM" id="CLU_529797_0_0_10"/>
<dbReference type="EMBL" id="CP003156">
    <property type="protein sequence ID" value="AEV33191.1"/>
    <property type="molecule type" value="Genomic_DNA"/>
</dbReference>
<evidence type="ECO:0000313" key="2">
    <source>
        <dbReference type="Proteomes" id="UP000005631"/>
    </source>
</evidence>
<dbReference type="KEGG" id="oho:Oweho_2217"/>
<sequence length="514" mass="59457">MAYDPNNVGKYYYCRNRFAESFISIGNKPGQCIPFSSRYWNGTHHELRSGETTFTLGTYIAFLATEYRLFKNSNLSTEQTVKELFYALDALNRLDYNAETFTQIPNSNPPKNFPPKLSGYLVRHDIDYSTFLEENPKITSGFPDVNASAITGYIKNSGLTTTINKIRAASYKPVSRDHIFRIIWGLLLATKLLDDDLHFAQEKFMDGESDFKTECRAIHRRVKNFLSKNGGKIQTPDGTVPIGGNMVIDMAAIKKSSENITGNPRGYKLLSPWAGFMWTGWMNGRMSMEKQCISGNYYKAWNRSWKYGYESFFLYYGKLVYNWPMGSSAGKRQKRDAKLKATTEFYLNVFPCQGNFNHTDSDFTPFGWAMPDRSERSIADAYFGMHAKGNFNSLDFLLMHNFYYLNHFTELGPFPENTNQDYAIDPNYIDKEVMKTELARVQKHIDHQSVNDYMRFYKHTIRAGLKKYNSGPSNFISSFLRKSRWALISFGSSYNQLKKERKEFKEKLEEMGRL</sequence>
<name>G8R4R7_OWEHD</name>
<protein>
    <submittedName>
        <fullName evidence="1">Uncharacterized protein</fullName>
    </submittedName>
</protein>
<reference evidence="1 2" key="1">
    <citation type="journal article" date="2012" name="Stand. Genomic Sci.">
        <title>Genome sequence of the orange-pigmented seawater bacterium Owenweeksia hongkongensis type strain (UST20020801(T)).</title>
        <authorList>
            <person name="Riedel T."/>
            <person name="Held B."/>
            <person name="Nolan M."/>
            <person name="Lucas S."/>
            <person name="Lapidus A."/>
            <person name="Tice H."/>
            <person name="Del Rio T.G."/>
            <person name="Cheng J.F."/>
            <person name="Han C."/>
            <person name="Tapia R."/>
            <person name="Goodwin L.A."/>
            <person name="Pitluck S."/>
            <person name="Liolios K."/>
            <person name="Mavromatis K."/>
            <person name="Pagani I."/>
            <person name="Ivanova N."/>
            <person name="Mikhailova N."/>
            <person name="Pati A."/>
            <person name="Chen A."/>
            <person name="Palaniappan K."/>
            <person name="Rohde M."/>
            <person name="Tindall B.J."/>
            <person name="Detter J.C."/>
            <person name="Goker M."/>
            <person name="Woyke T."/>
            <person name="Bristow J."/>
            <person name="Eisen J.A."/>
            <person name="Markowitz V."/>
            <person name="Hugenholtz P."/>
            <person name="Klenk H.P."/>
            <person name="Kyrpides N.C."/>
        </authorList>
    </citation>
    <scope>NUCLEOTIDE SEQUENCE</scope>
    <source>
        <strain evidence="2">DSM 17368 / JCM 12287 / NRRL B-23963</strain>
    </source>
</reference>
<dbReference type="Proteomes" id="UP000005631">
    <property type="component" value="Chromosome"/>
</dbReference>
<accession>G8R4R7</accession>
<dbReference type="AlphaFoldDB" id="G8R4R7"/>
<keyword evidence="2" id="KW-1185">Reference proteome</keyword>
<evidence type="ECO:0000313" key="1">
    <source>
        <dbReference type="EMBL" id="AEV33191.1"/>
    </source>
</evidence>
<dbReference type="PATRIC" id="fig|926562.3.peg.2235"/>
<gene>
    <name evidence="1" type="ordered locus">Oweho_2217</name>
</gene>
<dbReference type="STRING" id="926562.Oweho_2217"/>
<dbReference type="RefSeq" id="WP_014202540.1">
    <property type="nucleotide sequence ID" value="NC_016599.1"/>
</dbReference>
<organism evidence="1 2">
    <name type="scientific">Owenweeksia hongkongensis (strain DSM 17368 / CIP 108786 / JCM 12287 / NRRL B-23963 / UST20020801)</name>
    <dbReference type="NCBI Taxonomy" id="926562"/>
    <lineage>
        <taxon>Bacteria</taxon>
        <taxon>Pseudomonadati</taxon>
        <taxon>Bacteroidota</taxon>
        <taxon>Flavobacteriia</taxon>
        <taxon>Flavobacteriales</taxon>
        <taxon>Owenweeksiaceae</taxon>
        <taxon>Owenweeksia</taxon>
    </lineage>
</organism>
<proteinExistence type="predicted"/>